<dbReference type="Proteomes" id="UP000076519">
    <property type="component" value="Unassembled WGS sequence"/>
</dbReference>
<accession>A0A161W3A3</accession>
<reference evidence="1 2" key="1">
    <citation type="submission" date="2015-08" db="EMBL/GenBank/DDBJ databases">
        <title>Draft Genome Sequences of 11 Lactococcus lactis subspecies cremoris strains.</title>
        <authorList>
            <person name="Wels M."/>
            <person name="Backus L."/>
            <person name="Boekhorst J."/>
            <person name="Dijkstra A."/>
            <person name="Beerthuizen M."/>
            <person name="Siezen R."/>
            <person name="Bachmann H."/>
            <person name="Van Hijum S."/>
        </authorList>
    </citation>
    <scope>NUCLEOTIDE SEQUENCE [LARGE SCALE GENOMIC DNA]</scope>
    <source>
        <strain evidence="1 2">KW10</strain>
    </source>
</reference>
<protein>
    <submittedName>
        <fullName evidence="1">Uncharacterized protein</fullName>
    </submittedName>
</protein>
<dbReference type="EMBL" id="LIYF01000014">
    <property type="protein sequence ID" value="KZK07303.1"/>
    <property type="molecule type" value="Genomic_DNA"/>
</dbReference>
<sequence length="38" mass="4616">MKKTSVSKKTEHQFLSKKFRSENFSDQNKWLPLINYIN</sequence>
<gene>
    <name evidence="1" type="ORF">AB996_0739</name>
</gene>
<dbReference type="AlphaFoldDB" id="A0A161W3A3"/>
<organism evidence="1 2">
    <name type="scientific">Lactococcus lactis subsp. cremoris</name>
    <name type="common">Streptococcus cremoris</name>
    <dbReference type="NCBI Taxonomy" id="1359"/>
    <lineage>
        <taxon>Bacteria</taxon>
        <taxon>Bacillati</taxon>
        <taxon>Bacillota</taxon>
        <taxon>Bacilli</taxon>
        <taxon>Lactobacillales</taxon>
        <taxon>Streptococcaceae</taxon>
        <taxon>Lactococcus</taxon>
    </lineage>
</organism>
<proteinExistence type="predicted"/>
<evidence type="ECO:0000313" key="2">
    <source>
        <dbReference type="Proteomes" id="UP000076519"/>
    </source>
</evidence>
<comment type="caution">
    <text evidence="1">The sequence shown here is derived from an EMBL/GenBank/DDBJ whole genome shotgun (WGS) entry which is preliminary data.</text>
</comment>
<dbReference type="PATRIC" id="fig|1359.32.peg.1521"/>
<evidence type="ECO:0000313" key="1">
    <source>
        <dbReference type="EMBL" id="KZK07303.1"/>
    </source>
</evidence>
<name>A0A161W3A3_LACLC</name>